<evidence type="ECO:0000313" key="3">
    <source>
        <dbReference type="Proteomes" id="UP001302072"/>
    </source>
</evidence>
<evidence type="ECO:0000313" key="2">
    <source>
        <dbReference type="EMBL" id="WNH54402.1"/>
    </source>
</evidence>
<feature type="transmembrane region" description="Helical" evidence="1">
    <location>
        <begin position="6"/>
        <end position="26"/>
    </location>
</feature>
<proteinExistence type="predicted"/>
<dbReference type="Proteomes" id="UP001302072">
    <property type="component" value="Chromosome"/>
</dbReference>
<dbReference type="EMBL" id="CP115541">
    <property type="protein sequence ID" value="WNH54402.1"/>
    <property type="molecule type" value="Genomic_DNA"/>
</dbReference>
<gene>
    <name evidence="2" type="ORF">PDM29_09030</name>
</gene>
<organism evidence="2 3">
    <name type="scientific">Stenotrophomonas oahuensis</name>
    <dbReference type="NCBI Taxonomy" id="3003271"/>
    <lineage>
        <taxon>Bacteria</taxon>
        <taxon>Pseudomonadati</taxon>
        <taxon>Pseudomonadota</taxon>
        <taxon>Gammaproteobacteria</taxon>
        <taxon>Lysobacterales</taxon>
        <taxon>Lysobacteraceae</taxon>
        <taxon>Stenotrophomonas</taxon>
    </lineage>
</organism>
<accession>A0ABY9YU03</accession>
<keyword evidence="1" id="KW-0812">Transmembrane</keyword>
<sequence>MITIIVVATTIVACVVGISVAIWTIIDTRRRRRHVADGDRSH</sequence>
<evidence type="ECO:0008006" key="4">
    <source>
        <dbReference type="Google" id="ProtNLM"/>
    </source>
</evidence>
<evidence type="ECO:0000256" key="1">
    <source>
        <dbReference type="SAM" id="Phobius"/>
    </source>
</evidence>
<keyword evidence="3" id="KW-1185">Reference proteome</keyword>
<dbReference type="RefSeq" id="WP_311193498.1">
    <property type="nucleotide sequence ID" value="NZ_CP115541.1"/>
</dbReference>
<name>A0ABY9YU03_9GAMM</name>
<keyword evidence="1" id="KW-1133">Transmembrane helix</keyword>
<keyword evidence="1" id="KW-0472">Membrane</keyword>
<reference evidence="2 3" key="1">
    <citation type="submission" date="2022-12" db="EMBL/GenBank/DDBJ databases">
        <title>Two new species, Stenotrophomonas aracearum and Stenotrophomonas oahuensis, isolated from Anthurium (Araceae family) in Hawaii.</title>
        <authorList>
            <person name="Chunag S.C."/>
            <person name="Dobhal S."/>
            <person name="Alvarez A."/>
            <person name="Arif M."/>
        </authorList>
    </citation>
    <scope>NUCLEOTIDE SEQUENCE [LARGE SCALE GENOMIC DNA]</scope>
    <source>
        <strain evidence="2 3">A5586</strain>
    </source>
</reference>
<protein>
    <recommendedName>
        <fullName evidence="4">Transmembrane protein</fullName>
    </recommendedName>
</protein>